<dbReference type="GO" id="GO:0015341">
    <property type="term" value="F:zinc efflux antiporter activity"/>
    <property type="evidence" value="ECO:0007669"/>
    <property type="project" value="TreeGrafter"/>
</dbReference>
<comment type="caution">
    <text evidence="8">The sequence shown here is derived from an EMBL/GenBank/DDBJ whole genome shotgun (WGS) entry which is preliminary data.</text>
</comment>
<evidence type="ECO:0000256" key="4">
    <source>
        <dbReference type="ARBA" id="ARBA00022989"/>
    </source>
</evidence>
<evidence type="ECO:0000256" key="5">
    <source>
        <dbReference type="ARBA" id="ARBA00023136"/>
    </source>
</evidence>
<dbReference type="InterPro" id="IPR058533">
    <property type="entry name" value="Cation_efflux_TM"/>
</dbReference>
<dbReference type="GO" id="GO:0015093">
    <property type="term" value="F:ferrous iron transmembrane transporter activity"/>
    <property type="evidence" value="ECO:0007669"/>
    <property type="project" value="TreeGrafter"/>
</dbReference>
<evidence type="ECO:0000256" key="6">
    <source>
        <dbReference type="SAM" id="Phobius"/>
    </source>
</evidence>
<dbReference type="GO" id="GO:0015086">
    <property type="term" value="F:cadmium ion transmembrane transporter activity"/>
    <property type="evidence" value="ECO:0007669"/>
    <property type="project" value="TreeGrafter"/>
</dbReference>
<dbReference type="EMBL" id="JAAIII010000010">
    <property type="protein sequence ID" value="NMM95185.1"/>
    <property type="molecule type" value="Genomic_DNA"/>
</dbReference>
<gene>
    <name evidence="8" type="ORF">G1C95_2373</name>
</gene>
<sequence>MQHKQIERRALTVGIIVNIVMVVSGFIVFFMTGLKALFLDASFTVISVISGLVATILSRQSVRTTERYPNGMFALEPMYALAKAIFTLALLTFAVVDAAQAAWDYVMFGIGERMTLGPVVIYEIAMVAISFGLVAYYRRSNHTMHNASTMLTAEANGTLVDGMISAGIGAVAVALMFLPADTPLDFLNYTGDFFITTAIALIALKEPLGVLRDAFIELVGGVHEDDDTNQFVESAAQRHLPDGTEYDHVLVFKTGMNFTVDVYLTGVAETINVDNLIACKRALENELKRTLHIVDVDFVFD</sequence>
<name>A0A7Y0ERP7_9BIFI</name>
<dbReference type="Gene3D" id="1.20.1510.10">
    <property type="entry name" value="Cation efflux protein transmembrane domain"/>
    <property type="match status" value="1"/>
</dbReference>
<dbReference type="AlphaFoldDB" id="A0A7Y0ERP7"/>
<dbReference type="Proteomes" id="UP000532194">
    <property type="component" value="Unassembled WGS sequence"/>
</dbReference>
<feature type="transmembrane region" description="Helical" evidence="6">
    <location>
        <begin position="37"/>
        <end position="57"/>
    </location>
</feature>
<dbReference type="RefSeq" id="WP_169173185.1">
    <property type="nucleotide sequence ID" value="NZ_JAAIII010000010.1"/>
</dbReference>
<organism evidence="8 9">
    <name type="scientific">Bifidobacterium oedipodis</name>
    <dbReference type="NCBI Taxonomy" id="2675322"/>
    <lineage>
        <taxon>Bacteria</taxon>
        <taxon>Bacillati</taxon>
        <taxon>Actinomycetota</taxon>
        <taxon>Actinomycetes</taxon>
        <taxon>Bifidobacteriales</taxon>
        <taxon>Bifidobacteriaceae</taxon>
        <taxon>Bifidobacterium</taxon>
    </lineage>
</organism>
<accession>A0A7Y0ERP7</accession>
<comment type="subcellular location">
    <subcellularLocation>
        <location evidence="1">Membrane</location>
        <topology evidence="1">Multi-pass membrane protein</topology>
    </subcellularLocation>
</comment>
<evidence type="ECO:0000256" key="3">
    <source>
        <dbReference type="ARBA" id="ARBA00022692"/>
    </source>
</evidence>
<feature type="transmembrane region" description="Helical" evidence="6">
    <location>
        <begin position="116"/>
        <end position="137"/>
    </location>
</feature>
<feature type="transmembrane region" description="Helical" evidence="6">
    <location>
        <begin position="12"/>
        <end position="31"/>
    </location>
</feature>
<dbReference type="InterPro" id="IPR027469">
    <property type="entry name" value="Cation_efflux_TMD_sf"/>
</dbReference>
<evidence type="ECO:0000256" key="1">
    <source>
        <dbReference type="ARBA" id="ARBA00004141"/>
    </source>
</evidence>
<dbReference type="SUPFAM" id="SSF161111">
    <property type="entry name" value="Cation efflux protein transmembrane domain-like"/>
    <property type="match status" value="1"/>
</dbReference>
<keyword evidence="5 6" id="KW-0472">Membrane</keyword>
<proteinExistence type="predicted"/>
<keyword evidence="9" id="KW-1185">Reference proteome</keyword>
<evidence type="ECO:0000313" key="8">
    <source>
        <dbReference type="EMBL" id="NMM95185.1"/>
    </source>
</evidence>
<protein>
    <submittedName>
        <fullName evidence="8">Cobalt transporter</fullName>
    </submittedName>
</protein>
<evidence type="ECO:0000259" key="7">
    <source>
        <dbReference type="Pfam" id="PF01545"/>
    </source>
</evidence>
<reference evidence="8 9" key="1">
    <citation type="submission" date="2020-02" db="EMBL/GenBank/DDBJ databases">
        <title>Characterization of phylogenetic diversity of novel bifidobacterial species isolated in Czech ZOOs.</title>
        <authorList>
            <person name="Lugli G.A."/>
            <person name="Vera N.B."/>
            <person name="Ventura M."/>
        </authorList>
    </citation>
    <scope>NUCLEOTIDE SEQUENCE [LARGE SCALE GENOMIC DNA]</scope>
    <source>
        <strain evidence="8 9">DSM 109957</strain>
    </source>
</reference>
<dbReference type="Pfam" id="PF01545">
    <property type="entry name" value="Cation_efflux"/>
    <property type="match status" value="1"/>
</dbReference>
<keyword evidence="4 6" id="KW-1133">Transmembrane helix</keyword>
<evidence type="ECO:0000313" key="9">
    <source>
        <dbReference type="Proteomes" id="UP000532194"/>
    </source>
</evidence>
<dbReference type="InterPro" id="IPR050291">
    <property type="entry name" value="CDF_Transporter"/>
</dbReference>
<feature type="transmembrane region" description="Helical" evidence="6">
    <location>
        <begin position="78"/>
        <end position="96"/>
    </location>
</feature>
<dbReference type="PANTHER" id="PTHR43840:SF15">
    <property type="entry name" value="MITOCHONDRIAL METAL TRANSPORTER 1-RELATED"/>
    <property type="match status" value="1"/>
</dbReference>
<feature type="domain" description="Cation efflux protein transmembrane" evidence="7">
    <location>
        <begin position="11"/>
        <end position="218"/>
    </location>
</feature>
<dbReference type="PANTHER" id="PTHR43840">
    <property type="entry name" value="MITOCHONDRIAL METAL TRANSPORTER 1-RELATED"/>
    <property type="match status" value="1"/>
</dbReference>
<keyword evidence="2" id="KW-0813">Transport</keyword>
<keyword evidence="3 6" id="KW-0812">Transmembrane</keyword>
<evidence type="ECO:0000256" key="2">
    <source>
        <dbReference type="ARBA" id="ARBA00022448"/>
    </source>
</evidence>
<dbReference type="GO" id="GO:0006882">
    <property type="term" value="P:intracellular zinc ion homeostasis"/>
    <property type="evidence" value="ECO:0007669"/>
    <property type="project" value="TreeGrafter"/>
</dbReference>
<feature type="transmembrane region" description="Helical" evidence="6">
    <location>
        <begin position="158"/>
        <end position="180"/>
    </location>
</feature>
<dbReference type="GO" id="GO:0005886">
    <property type="term" value="C:plasma membrane"/>
    <property type="evidence" value="ECO:0007669"/>
    <property type="project" value="TreeGrafter"/>
</dbReference>